<organism evidence="2 3">
    <name type="scientific">Massilia pinisoli</name>
    <dbReference type="NCBI Taxonomy" id="1772194"/>
    <lineage>
        <taxon>Bacteria</taxon>
        <taxon>Pseudomonadati</taxon>
        <taxon>Pseudomonadota</taxon>
        <taxon>Betaproteobacteria</taxon>
        <taxon>Burkholderiales</taxon>
        <taxon>Oxalobacteraceae</taxon>
        <taxon>Telluria group</taxon>
        <taxon>Massilia</taxon>
    </lineage>
</organism>
<keyword evidence="3" id="KW-1185">Reference proteome</keyword>
<dbReference type="EMBL" id="JANUGW010000002">
    <property type="protein sequence ID" value="MCS0580685.1"/>
    <property type="molecule type" value="Genomic_DNA"/>
</dbReference>
<keyword evidence="1" id="KW-0732">Signal</keyword>
<sequence length="124" mass="13396">MKRLALMPVLMCLLSMGAARAAEPTLCKSLCDSERRECRANIQELASDRSEDLMPEKNPMARAAQHEVATPASQAIENAGTQGRRLGHAGQCDASYLRCTRACAAPQASSVLTPEAARRNQQGR</sequence>
<feature type="signal peptide" evidence="1">
    <location>
        <begin position="1"/>
        <end position="21"/>
    </location>
</feature>
<name>A0ABT1ZLD7_9BURK</name>
<evidence type="ECO:0000313" key="3">
    <source>
        <dbReference type="Proteomes" id="UP001204151"/>
    </source>
</evidence>
<comment type="caution">
    <text evidence="2">The sequence shown here is derived from an EMBL/GenBank/DDBJ whole genome shotgun (WGS) entry which is preliminary data.</text>
</comment>
<evidence type="ECO:0000313" key="2">
    <source>
        <dbReference type="EMBL" id="MCS0580685.1"/>
    </source>
</evidence>
<reference evidence="2 3" key="1">
    <citation type="submission" date="2022-08" db="EMBL/GenBank/DDBJ databases">
        <title>Reclassification of Massilia species as members of the genera Telluria, Duganella, Pseudoduganella, Mokoshia gen. nov. and Zemynaea gen. nov. using orthogonal and non-orthogonal genome-based approaches.</title>
        <authorList>
            <person name="Bowman J.P."/>
        </authorList>
    </citation>
    <scope>NUCLEOTIDE SEQUENCE [LARGE SCALE GENOMIC DNA]</scope>
    <source>
        <strain evidence="2 3">JCM 31316</strain>
    </source>
</reference>
<dbReference type="RefSeq" id="WP_258815338.1">
    <property type="nucleotide sequence ID" value="NZ_JANUGW010000002.1"/>
</dbReference>
<accession>A0ABT1ZLD7</accession>
<dbReference type="Proteomes" id="UP001204151">
    <property type="component" value="Unassembled WGS sequence"/>
</dbReference>
<protein>
    <submittedName>
        <fullName evidence="2">Uncharacterized protein</fullName>
    </submittedName>
</protein>
<gene>
    <name evidence="2" type="ORF">NX784_03685</name>
</gene>
<proteinExistence type="predicted"/>
<feature type="chain" id="PRO_5046746392" evidence="1">
    <location>
        <begin position="22"/>
        <end position="124"/>
    </location>
</feature>
<evidence type="ECO:0000256" key="1">
    <source>
        <dbReference type="SAM" id="SignalP"/>
    </source>
</evidence>